<reference evidence="14" key="1">
    <citation type="submission" date="2025-08" db="UniProtKB">
        <authorList>
            <consortium name="Ensembl"/>
        </authorList>
    </citation>
    <scope>IDENTIFICATION</scope>
</reference>
<evidence type="ECO:0000256" key="3">
    <source>
        <dbReference type="ARBA" id="ARBA00005481"/>
    </source>
</evidence>
<evidence type="ECO:0000256" key="7">
    <source>
        <dbReference type="ARBA" id="ARBA00022553"/>
    </source>
</evidence>
<evidence type="ECO:0000313" key="14">
    <source>
        <dbReference type="Ensembl" id="ENSMMSP00000021179.1"/>
    </source>
</evidence>
<evidence type="ECO:0000256" key="8">
    <source>
        <dbReference type="ARBA" id="ARBA00022782"/>
    </source>
</evidence>
<keyword evidence="10" id="KW-0238">DNA-binding</keyword>
<dbReference type="GO" id="GO:0006337">
    <property type="term" value="P:nucleosome disassembly"/>
    <property type="evidence" value="ECO:0007669"/>
    <property type="project" value="Ensembl"/>
</dbReference>
<dbReference type="PANTHER" id="PTHR17486:SF0">
    <property type="entry name" value="SPERMATID NUCLEAR TRANSITION PROTEIN 1"/>
    <property type="match status" value="1"/>
</dbReference>
<evidence type="ECO:0000256" key="2">
    <source>
        <dbReference type="ARBA" id="ARBA00004286"/>
    </source>
</evidence>
<dbReference type="InterPro" id="IPR020062">
    <property type="entry name" value="Nuclear_transition_prot1_CS"/>
</dbReference>
<keyword evidence="6" id="KW-0217">Developmental protein</keyword>
<keyword evidence="8" id="KW-0221">Differentiation</keyword>
<gene>
    <name evidence="14" type="primary">TNP1</name>
</gene>
<dbReference type="Ensembl" id="ENSMMST00000023376.1">
    <property type="protein sequence ID" value="ENSMMSP00000021179.1"/>
    <property type="gene ID" value="ENSMMSG00000015890.1"/>
</dbReference>
<evidence type="ECO:0000256" key="13">
    <source>
        <dbReference type="SAM" id="MobiDB-lite"/>
    </source>
</evidence>
<dbReference type="GeneTree" id="ENSGT00390000000539"/>
<name>A0A8C6DWF4_MOSMO</name>
<reference evidence="14" key="2">
    <citation type="submission" date="2025-09" db="UniProtKB">
        <authorList>
            <consortium name="Ensembl"/>
        </authorList>
    </citation>
    <scope>IDENTIFICATION</scope>
</reference>
<dbReference type="InterPro" id="IPR001319">
    <property type="entry name" value="Nuclear_transition_prot1"/>
</dbReference>
<dbReference type="GO" id="GO:0003677">
    <property type="term" value="F:DNA binding"/>
    <property type="evidence" value="ECO:0007669"/>
    <property type="project" value="UniProtKB-KW"/>
</dbReference>
<dbReference type="GO" id="GO:0010954">
    <property type="term" value="P:positive regulation of protein processing"/>
    <property type="evidence" value="ECO:0007669"/>
    <property type="project" value="Ensembl"/>
</dbReference>
<dbReference type="Pfam" id="PF02079">
    <property type="entry name" value="TP1"/>
    <property type="match status" value="1"/>
</dbReference>
<dbReference type="GO" id="GO:0000786">
    <property type="term" value="C:nucleosome"/>
    <property type="evidence" value="ECO:0007669"/>
    <property type="project" value="UniProtKB-KW"/>
</dbReference>
<proteinExistence type="inferred from homology"/>
<dbReference type="Proteomes" id="UP000694544">
    <property type="component" value="Unplaced"/>
</dbReference>
<sequence length="55" mass="6528">MSTSRRLKSQGMRRGKNRTLHKGVKRGGSKRKYRKSSHKSRKRCDDANRNFRSHL</sequence>
<evidence type="ECO:0000256" key="1">
    <source>
        <dbReference type="ARBA" id="ARBA00004123"/>
    </source>
</evidence>
<dbReference type="GO" id="GO:0035092">
    <property type="term" value="P:sperm DNA condensation"/>
    <property type="evidence" value="ECO:0007669"/>
    <property type="project" value="Ensembl"/>
</dbReference>
<protein>
    <recommendedName>
        <fullName evidence="4">Spermatid nuclear transition protein 1</fullName>
    </recommendedName>
</protein>
<dbReference type="GO" id="GO:0007290">
    <property type="term" value="P:spermatid nucleus elongation"/>
    <property type="evidence" value="ECO:0007669"/>
    <property type="project" value="Ensembl"/>
</dbReference>
<dbReference type="GO" id="GO:0045892">
    <property type="term" value="P:negative regulation of DNA-templated transcription"/>
    <property type="evidence" value="ECO:0007669"/>
    <property type="project" value="Ensembl"/>
</dbReference>
<comment type="similarity">
    <text evidence="3">Belongs to the nuclear transition protein 1 family.</text>
</comment>
<evidence type="ECO:0000256" key="5">
    <source>
        <dbReference type="ARBA" id="ARBA00022454"/>
    </source>
</evidence>
<comment type="subcellular location">
    <subcellularLocation>
        <location evidence="2">Chromosome</location>
    </subcellularLocation>
    <subcellularLocation>
        <location evidence="1">Nucleus</location>
    </subcellularLocation>
</comment>
<feature type="compositionally biased region" description="Basic residues" evidence="13">
    <location>
        <begin position="1"/>
        <end position="42"/>
    </location>
</feature>
<evidence type="ECO:0000313" key="15">
    <source>
        <dbReference type="Proteomes" id="UP000694544"/>
    </source>
</evidence>
<dbReference type="GO" id="GO:0000012">
    <property type="term" value="P:single strand break repair"/>
    <property type="evidence" value="ECO:0007669"/>
    <property type="project" value="Ensembl"/>
</dbReference>
<keyword evidence="7" id="KW-0597">Phosphoprotein</keyword>
<evidence type="ECO:0000256" key="12">
    <source>
        <dbReference type="ARBA" id="ARBA00023269"/>
    </source>
</evidence>
<keyword evidence="15" id="KW-1185">Reference proteome</keyword>
<keyword evidence="11" id="KW-0539">Nucleus</keyword>
<evidence type="ECO:0000256" key="4">
    <source>
        <dbReference type="ARBA" id="ARBA00015111"/>
    </source>
</evidence>
<dbReference type="PANTHER" id="PTHR17486">
    <property type="entry name" value="SPERMATID NUCLEAR TRANSITION PROTEIN 1"/>
    <property type="match status" value="1"/>
</dbReference>
<dbReference type="GO" id="GO:0001673">
    <property type="term" value="C:male germ cell nucleus"/>
    <property type="evidence" value="ECO:0007669"/>
    <property type="project" value="TreeGrafter"/>
</dbReference>
<evidence type="ECO:0000256" key="10">
    <source>
        <dbReference type="ARBA" id="ARBA00023125"/>
    </source>
</evidence>
<dbReference type="GO" id="GO:0030317">
    <property type="term" value="P:flagellated sperm motility"/>
    <property type="evidence" value="ECO:0007669"/>
    <property type="project" value="Ensembl"/>
</dbReference>
<dbReference type="AlphaFoldDB" id="A0A8C6DWF4"/>
<evidence type="ECO:0000256" key="11">
    <source>
        <dbReference type="ARBA" id="ARBA00023242"/>
    </source>
</evidence>
<evidence type="ECO:0000256" key="9">
    <source>
        <dbReference type="ARBA" id="ARBA00022871"/>
    </source>
</evidence>
<dbReference type="GO" id="GO:0031507">
    <property type="term" value="P:heterochromatin formation"/>
    <property type="evidence" value="ECO:0007669"/>
    <property type="project" value="Ensembl"/>
</dbReference>
<organism evidence="14 15">
    <name type="scientific">Moschus moschiferus</name>
    <name type="common">Siberian musk deer</name>
    <name type="synonym">Moschus sibiricus</name>
    <dbReference type="NCBI Taxonomy" id="68415"/>
    <lineage>
        <taxon>Eukaryota</taxon>
        <taxon>Metazoa</taxon>
        <taxon>Chordata</taxon>
        <taxon>Craniata</taxon>
        <taxon>Vertebrata</taxon>
        <taxon>Euteleostomi</taxon>
        <taxon>Mammalia</taxon>
        <taxon>Eutheria</taxon>
        <taxon>Laurasiatheria</taxon>
        <taxon>Artiodactyla</taxon>
        <taxon>Ruminantia</taxon>
        <taxon>Pecora</taxon>
        <taxon>Moschidae</taxon>
        <taxon>Moschus</taxon>
    </lineage>
</organism>
<keyword evidence="12" id="KW-0544">Nucleosome core</keyword>
<evidence type="ECO:0000256" key="6">
    <source>
        <dbReference type="ARBA" id="ARBA00022473"/>
    </source>
</evidence>
<keyword evidence="5" id="KW-0158">Chromosome</keyword>
<feature type="region of interest" description="Disordered" evidence="13">
    <location>
        <begin position="1"/>
        <end position="55"/>
    </location>
</feature>
<keyword evidence="9" id="KW-0744">Spermatogenesis</keyword>
<dbReference type="PROSITE" id="PS00541">
    <property type="entry name" value="TP1"/>
    <property type="match status" value="1"/>
</dbReference>
<accession>A0A8C6DWF4</accession>